<evidence type="ECO:0000256" key="2">
    <source>
        <dbReference type="ARBA" id="ARBA00012759"/>
    </source>
</evidence>
<dbReference type="EC" id="3.4.19.12" evidence="2"/>
<dbReference type="GO" id="GO:0070536">
    <property type="term" value="P:protein K63-linked deubiquitination"/>
    <property type="evidence" value="ECO:0007669"/>
    <property type="project" value="TreeGrafter"/>
</dbReference>
<evidence type="ECO:0000256" key="5">
    <source>
        <dbReference type="ARBA" id="ARBA00022801"/>
    </source>
</evidence>
<organism evidence="8 9">
    <name type="scientific">Rousettus aegyptiacus</name>
    <name type="common">Egyptian fruit bat</name>
    <name type="synonym">Pteropus aegyptiacus</name>
    <dbReference type="NCBI Taxonomy" id="9407"/>
    <lineage>
        <taxon>Eukaryota</taxon>
        <taxon>Metazoa</taxon>
        <taxon>Chordata</taxon>
        <taxon>Craniata</taxon>
        <taxon>Vertebrata</taxon>
        <taxon>Euteleostomi</taxon>
        <taxon>Mammalia</taxon>
        <taxon>Eutheria</taxon>
        <taxon>Laurasiatheria</taxon>
        <taxon>Chiroptera</taxon>
        <taxon>Yinpterochiroptera</taxon>
        <taxon>Pteropodoidea</taxon>
        <taxon>Pteropodidae</taxon>
        <taxon>Rousettinae</taxon>
        <taxon>Rousettus</taxon>
    </lineage>
</organism>
<dbReference type="PANTHER" id="PTHR13367:SF9">
    <property type="entry name" value="OTU DOMAIN-CONTAINING PROTEIN 7A"/>
    <property type="match status" value="1"/>
</dbReference>
<evidence type="ECO:0000256" key="4">
    <source>
        <dbReference type="ARBA" id="ARBA00022786"/>
    </source>
</evidence>
<dbReference type="AlphaFoldDB" id="A0A7J8CK49"/>
<evidence type="ECO:0000256" key="3">
    <source>
        <dbReference type="ARBA" id="ARBA00022670"/>
    </source>
</evidence>
<dbReference type="Proteomes" id="UP000593571">
    <property type="component" value="Unassembled WGS sequence"/>
</dbReference>
<reference evidence="8 9" key="1">
    <citation type="journal article" date="2020" name="Nature">
        <title>Six reference-quality genomes reveal evolution of bat adaptations.</title>
        <authorList>
            <person name="Jebb D."/>
            <person name="Huang Z."/>
            <person name="Pippel M."/>
            <person name="Hughes G.M."/>
            <person name="Lavrichenko K."/>
            <person name="Devanna P."/>
            <person name="Winkler S."/>
            <person name="Jermiin L.S."/>
            <person name="Skirmuntt E.C."/>
            <person name="Katzourakis A."/>
            <person name="Burkitt-Gray L."/>
            <person name="Ray D.A."/>
            <person name="Sullivan K.A.M."/>
            <person name="Roscito J.G."/>
            <person name="Kirilenko B.M."/>
            <person name="Davalos L.M."/>
            <person name="Corthals A.P."/>
            <person name="Power M.L."/>
            <person name="Jones G."/>
            <person name="Ransome R.D."/>
            <person name="Dechmann D.K.N."/>
            <person name="Locatelli A.G."/>
            <person name="Puechmaille S.J."/>
            <person name="Fedrigo O."/>
            <person name="Jarvis E.D."/>
            <person name="Hiller M."/>
            <person name="Vernes S.C."/>
            <person name="Myers E.W."/>
            <person name="Teeling E.C."/>
        </authorList>
    </citation>
    <scope>NUCLEOTIDE SEQUENCE [LARGE SCALE GENOMIC DNA]</scope>
    <source>
        <strain evidence="8">MRouAeg1</strain>
        <tissue evidence="8">Muscle</tissue>
    </source>
</reference>
<evidence type="ECO:0000256" key="7">
    <source>
        <dbReference type="SAM" id="MobiDB-lite"/>
    </source>
</evidence>
<comment type="catalytic activity">
    <reaction evidence="1">
        <text>Thiol-dependent hydrolysis of ester, thioester, amide, peptide and isopeptide bonds formed by the C-terminal Gly of ubiquitin (a 76-residue protein attached to proteins as an intracellular targeting signal).</text>
        <dbReference type="EC" id="3.4.19.12"/>
    </reaction>
</comment>
<keyword evidence="9" id="KW-1185">Reference proteome</keyword>
<feature type="region of interest" description="Disordered" evidence="7">
    <location>
        <begin position="1"/>
        <end position="51"/>
    </location>
</feature>
<evidence type="ECO:0000313" key="8">
    <source>
        <dbReference type="EMBL" id="KAF6411240.1"/>
    </source>
</evidence>
<keyword evidence="3" id="KW-0645">Protease</keyword>
<proteinExistence type="predicted"/>
<dbReference type="PANTHER" id="PTHR13367">
    <property type="entry name" value="UBIQUITIN THIOESTERASE"/>
    <property type="match status" value="1"/>
</dbReference>
<evidence type="ECO:0000256" key="6">
    <source>
        <dbReference type="ARBA" id="ARBA00022807"/>
    </source>
</evidence>
<sequence length="138" mass="14844">MNSSGKCPQPACRTCSPRAGAPCSPSGSRRSLDTRRNGPARRGRTTSPKLPDLSVYSEDFRSFIERDLIEQATMVALEQAGRLNWWSTVCTSCKRLLPLATTGDGNCLLHAASLGELRGETPVEIHVGGTGVGLWVET</sequence>
<accession>A0A7J8CK49</accession>
<dbReference type="EMBL" id="JACASE010000014">
    <property type="protein sequence ID" value="KAF6411240.1"/>
    <property type="molecule type" value="Genomic_DNA"/>
</dbReference>
<gene>
    <name evidence="8" type="ORF">HJG63_014794</name>
</gene>
<dbReference type="InterPro" id="IPR051346">
    <property type="entry name" value="OTU_Deubiquitinase"/>
</dbReference>
<dbReference type="GO" id="GO:0071947">
    <property type="term" value="P:protein deubiquitination involved in ubiquitin-dependent protein catabolic process"/>
    <property type="evidence" value="ECO:0007669"/>
    <property type="project" value="TreeGrafter"/>
</dbReference>
<dbReference type="GO" id="GO:0070530">
    <property type="term" value="F:K63-linked polyubiquitin modification-dependent protein binding"/>
    <property type="evidence" value="ECO:0007669"/>
    <property type="project" value="TreeGrafter"/>
</dbReference>
<dbReference type="GO" id="GO:0005737">
    <property type="term" value="C:cytoplasm"/>
    <property type="evidence" value="ECO:0007669"/>
    <property type="project" value="TreeGrafter"/>
</dbReference>
<dbReference type="GO" id="GO:0004843">
    <property type="term" value="F:cysteine-type deubiquitinase activity"/>
    <property type="evidence" value="ECO:0007669"/>
    <property type="project" value="UniProtKB-EC"/>
</dbReference>
<keyword evidence="4" id="KW-0833">Ubl conjugation pathway</keyword>
<evidence type="ECO:0000256" key="1">
    <source>
        <dbReference type="ARBA" id="ARBA00000707"/>
    </source>
</evidence>
<comment type="caution">
    <text evidence="8">The sequence shown here is derived from an EMBL/GenBank/DDBJ whole genome shotgun (WGS) entry which is preliminary data.</text>
</comment>
<name>A0A7J8CK49_ROUAE</name>
<keyword evidence="5" id="KW-0378">Hydrolase</keyword>
<evidence type="ECO:0000313" key="9">
    <source>
        <dbReference type="Proteomes" id="UP000593571"/>
    </source>
</evidence>
<dbReference type="GO" id="GO:0071108">
    <property type="term" value="P:protein K48-linked deubiquitination"/>
    <property type="evidence" value="ECO:0007669"/>
    <property type="project" value="TreeGrafter"/>
</dbReference>
<dbReference type="GO" id="GO:0035871">
    <property type="term" value="P:protein K11-linked deubiquitination"/>
    <property type="evidence" value="ECO:0007669"/>
    <property type="project" value="TreeGrafter"/>
</dbReference>
<dbReference type="GO" id="GO:0005634">
    <property type="term" value="C:nucleus"/>
    <property type="evidence" value="ECO:0007669"/>
    <property type="project" value="TreeGrafter"/>
</dbReference>
<keyword evidence="6" id="KW-0788">Thiol protease</keyword>
<protein>
    <recommendedName>
        <fullName evidence="2">ubiquitinyl hydrolase 1</fullName>
        <ecNumber evidence="2">3.4.19.12</ecNumber>
    </recommendedName>
</protein>